<comment type="caution">
    <text evidence="1">The sequence shown here is derived from an EMBL/GenBank/DDBJ whole genome shotgun (WGS) entry which is preliminary data.</text>
</comment>
<organism evidence="1 2">
    <name type="scientific">Novipirellula herctigrandis</name>
    <dbReference type="NCBI Taxonomy" id="2527986"/>
    <lineage>
        <taxon>Bacteria</taxon>
        <taxon>Pseudomonadati</taxon>
        <taxon>Planctomycetota</taxon>
        <taxon>Planctomycetia</taxon>
        <taxon>Pirellulales</taxon>
        <taxon>Pirellulaceae</taxon>
        <taxon>Novipirellula</taxon>
    </lineage>
</organism>
<dbReference type="AlphaFoldDB" id="A0A5C5ZA72"/>
<accession>A0A5C5ZA72</accession>
<name>A0A5C5ZA72_9BACT</name>
<gene>
    <name evidence="1" type="ORF">CA13_55860</name>
</gene>
<dbReference type="Proteomes" id="UP000315010">
    <property type="component" value="Unassembled WGS sequence"/>
</dbReference>
<evidence type="ECO:0000313" key="1">
    <source>
        <dbReference type="EMBL" id="TWT84110.1"/>
    </source>
</evidence>
<protein>
    <submittedName>
        <fullName evidence="1">Uncharacterized protein</fullName>
    </submittedName>
</protein>
<sequence>MRTIDLGFGTYRNLIPFVGEAVEDVDRHARVEL</sequence>
<proteinExistence type="predicted"/>
<keyword evidence="2" id="KW-1185">Reference proteome</keyword>
<reference evidence="1 2" key="1">
    <citation type="submission" date="2019-02" db="EMBL/GenBank/DDBJ databases">
        <title>Deep-cultivation of Planctomycetes and their phenomic and genomic characterization uncovers novel biology.</title>
        <authorList>
            <person name="Wiegand S."/>
            <person name="Jogler M."/>
            <person name="Boedeker C."/>
            <person name="Pinto D."/>
            <person name="Vollmers J."/>
            <person name="Rivas-Marin E."/>
            <person name="Kohn T."/>
            <person name="Peeters S.H."/>
            <person name="Heuer A."/>
            <person name="Rast P."/>
            <person name="Oberbeckmann S."/>
            <person name="Bunk B."/>
            <person name="Jeske O."/>
            <person name="Meyerdierks A."/>
            <person name="Storesund J.E."/>
            <person name="Kallscheuer N."/>
            <person name="Luecker S."/>
            <person name="Lage O.M."/>
            <person name="Pohl T."/>
            <person name="Merkel B.J."/>
            <person name="Hornburger P."/>
            <person name="Mueller R.-W."/>
            <person name="Bruemmer F."/>
            <person name="Labrenz M."/>
            <person name="Spormann A.M."/>
            <person name="Op Den Camp H."/>
            <person name="Overmann J."/>
            <person name="Amann R."/>
            <person name="Jetten M.S.M."/>
            <person name="Mascher T."/>
            <person name="Medema M.H."/>
            <person name="Devos D.P."/>
            <person name="Kaster A.-K."/>
            <person name="Ovreas L."/>
            <person name="Rohde M."/>
            <person name="Galperin M.Y."/>
            <person name="Jogler C."/>
        </authorList>
    </citation>
    <scope>NUCLEOTIDE SEQUENCE [LARGE SCALE GENOMIC DNA]</scope>
    <source>
        <strain evidence="1 2">CA13</strain>
    </source>
</reference>
<dbReference type="EMBL" id="SJPJ01000001">
    <property type="protein sequence ID" value="TWT84110.1"/>
    <property type="molecule type" value="Genomic_DNA"/>
</dbReference>
<evidence type="ECO:0000313" key="2">
    <source>
        <dbReference type="Proteomes" id="UP000315010"/>
    </source>
</evidence>